<dbReference type="PANTHER" id="PTHR11236:SF49">
    <property type="entry name" value="ANTHRANILATE SYNTHASE COMPONENT 1"/>
    <property type="match status" value="1"/>
</dbReference>
<evidence type="ECO:0000256" key="4">
    <source>
        <dbReference type="ARBA" id="ARBA00047683"/>
    </source>
</evidence>
<dbReference type="Pfam" id="PF00117">
    <property type="entry name" value="GATase"/>
    <property type="match status" value="1"/>
</dbReference>
<dbReference type="GO" id="GO:0000162">
    <property type="term" value="P:L-tryptophan biosynthetic process"/>
    <property type="evidence" value="ECO:0007669"/>
    <property type="project" value="TreeGrafter"/>
</dbReference>
<evidence type="ECO:0000256" key="2">
    <source>
        <dbReference type="ARBA" id="ARBA00022962"/>
    </source>
</evidence>
<protein>
    <recommendedName>
        <fullName evidence="1">anthranilate synthase</fullName>
        <ecNumber evidence="1">4.1.3.27</ecNumber>
    </recommendedName>
</protein>
<evidence type="ECO:0000256" key="1">
    <source>
        <dbReference type="ARBA" id="ARBA00012266"/>
    </source>
</evidence>
<feature type="domain" description="Glutamine amidotransferase" evidence="5">
    <location>
        <begin position="442"/>
        <end position="621"/>
    </location>
</feature>
<dbReference type="SUPFAM" id="SSF56322">
    <property type="entry name" value="ADC synthase"/>
    <property type="match status" value="1"/>
</dbReference>
<keyword evidence="3" id="KW-0456">Lyase</keyword>
<dbReference type="PRINTS" id="PR00097">
    <property type="entry name" value="ANTSNTHASEII"/>
</dbReference>
<evidence type="ECO:0000256" key="3">
    <source>
        <dbReference type="ARBA" id="ARBA00023239"/>
    </source>
</evidence>
<dbReference type="PANTHER" id="PTHR11236">
    <property type="entry name" value="AMINOBENZOATE/ANTHRANILATE SYNTHASE"/>
    <property type="match status" value="1"/>
</dbReference>
<evidence type="ECO:0000259" key="5">
    <source>
        <dbReference type="Pfam" id="PF00117"/>
    </source>
</evidence>
<dbReference type="PRINTS" id="PR00096">
    <property type="entry name" value="GATASE"/>
</dbReference>
<dbReference type="InterPro" id="IPR015890">
    <property type="entry name" value="Chorismate_C"/>
</dbReference>
<evidence type="ECO:0000259" key="6">
    <source>
        <dbReference type="Pfam" id="PF00425"/>
    </source>
</evidence>
<dbReference type="InterPro" id="IPR005801">
    <property type="entry name" value="ADC_synthase"/>
</dbReference>
<dbReference type="EMBL" id="AF451953">
    <property type="protein sequence ID" value="AAN40892.1"/>
    <property type="molecule type" value="Genomic_DNA"/>
</dbReference>
<dbReference type="GO" id="GO:0004049">
    <property type="term" value="F:anthranilate synthase activity"/>
    <property type="evidence" value="ECO:0007669"/>
    <property type="project" value="UniProtKB-EC"/>
</dbReference>
<dbReference type="SUPFAM" id="SSF52317">
    <property type="entry name" value="Class I glutamine amidotransferase-like"/>
    <property type="match status" value="1"/>
</dbReference>
<reference evidence="7" key="1">
    <citation type="journal article" date="2002" name="Mol. Microbiol.">
        <title>Characterization of a novel phenazine antibiotic gene cluster in Erwinia herbicola Eh1087.</title>
        <authorList>
            <person name="Giddens S.R."/>
            <person name="Feng Y."/>
            <person name="Mahanty H.K."/>
        </authorList>
    </citation>
    <scope>NUCLEOTIDE SEQUENCE</scope>
    <source>
        <strain evidence="7">Eh1087</strain>
    </source>
</reference>
<gene>
    <name evidence="7" type="primary">ehpC</name>
</gene>
<dbReference type="PROSITE" id="PS51273">
    <property type="entry name" value="GATASE_TYPE_1"/>
    <property type="match status" value="1"/>
</dbReference>
<feature type="domain" description="Chorismate-utilising enzyme C-terminal" evidence="6">
    <location>
        <begin position="116"/>
        <end position="371"/>
    </location>
</feature>
<sequence>MSDSLTHILSQPHKPYALLYRPAVSMDSVEILHLTCGKTHSLDKALSADSHHGKLLVVPFCQVAKRGYHAINDETPILTMPITARQSLPLSEVISRLPDLPISVTNTNFNLDDIQFGQRISQLIEHEIGQGAGSNFVLHRKLRTSLVDYHPEQLLSLFRRLLQTESSAYWCFLINTGDEAFIGVSPELHASLDNGEMCMNPISGTLRYPEQGETIEALLEFLTNQKETNELYMVVDEELKVMSRLCERGAQVSDLRLKQLSQVIHTEYVLKGKTKASISDILTETLPAPTIIGSPVQNACQVIARYEPEGRRYYSGVVALVDGTHDNPRLDSAICIRTAEVTADGKVEIGVGATIVRDSVPLDEAEETRSKAQSLYAALTQDSLPAKKKVTPASLKKLKLGDNPKVRPLLNERNNRISKFWLSDPEKRHNRIYSFADKKILILDGNDAFTAMFKTLFSSLGALAHVEKVCSGIDLQGWDLVVAGPGPGNPLDVNDFRVNAMREAIIKMRATGQPFFAVCLSHQLLCLQLGLPVARLSPPNQGVQKEILLDRNLETAGFYNTFCASINAVTHSQMRQRGIEVYSDPDNGNVHALRAHSFSSVQFHLESVLTLNGQALLERFVAPLFQKNYSGMAS</sequence>
<dbReference type="InterPro" id="IPR006221">
    <property type="entry name" value="TrpG/PapA_dom"/>
</dbReference>
<comment type="catalytic activity">
    <reaction evidence="4">
        <text>chorismate + L-glutamine = anthranilate + pyruvate + L-glutamate + H(+)</text>
        <dbReference type="Rhea" id="RHEA:21732"/>
        <dbReference type="ChEBI" id="CHEBI:15361"/>
        <dbReference type="ChEBI" id="CHEBI:15378"/>
        <dbReference type="ChEBI" id="CHEBI:16567"/>
        <dbReference type="ChEBI" id="CHEBI:29748"/>
        <dbReference type="ChEBI" id="CHEBI:29985"/>
        <dbReference type="ChEBI" id="CHEBI:58359"/>
        <dbReference type="EC" id="4.1.3.27"/>
    </reaction>
</comment>
<dbReference type="Gene3D" id="3.60.120.10">
    <property type="entry name" value="Anthranilate synthase"/>
    <property type="match status" value="1"/>
</dbReference>
<dbReference type="InterPro" id="IPR029062">
    <property type="entry name" value="Class_I_gatase-like"/>
</dbReference>
<name>Q8GPH3_ENTAG</name>
<proteinExistence type="predicted"/>
<dbReference type="Gene3D" id="3.40.50.880">
    <property type="match status" value="1"/>
</dbReference>
<dbReference type="Pfam" id="PF00425">
    <property type="entry name" value="Chorismate_bind"/>
    <property type="match status" value="1"/>
</dbReference>
<evidence type="ECO:0000313" key="7">
    <source>
        <dbReference type="EMBL" id="AAN40892.1"/>
    </source>
</evidence>
<dbReference type="InterPro" id="IPR017926">
    <property type="entry name" value="GATASE"/>
</dbReference>
<dbReference type="AlphaFoldDB" id="Q8GPH3"/>
<keyword evidence="2" id="KW-0315">Glutamine amidotransferase</keyword>
<dbReference type="InterPro" id="IPR019999">
    <property type="entry name" value="Anth_synth_I-like"/>
</dbReference>
<dbReference type="CDD" id="cd01743">
    <property type="entry name" value="GATase1_Anthranilate_Synthase"/>
    <property type="match status" value="1"/>
</dbReference>
<accession>Q8GPH3</accession>
<organism evidence="7">
    <name type="scientific">Enterobacter agglomerans</name>
    <name type="common">Erwinia herbicola</name>
    <name type="synonym">Pantoea agglomerans</name>
    <dbReference type="NCBI Taxonomy" id="549"/>
    <lineage>
        <taxon>Bacteria</taxon>
        <taxon>Pseudomonadati</taxon>
        <taxon>Pseudomonadota</taxon>
        <taxon>Gammaproteobacteria</taxon>
        <taxon>Enterobacterales</taxon>
        <taxon>Erwiniaceae</taxon>
        <taxon>Pantoea</taxon>
        <taxon>Pantoea agglomerans group</taxon>
    </lineage>
</organism>
<dbReference type="EC" id="4.1.3.27" evidence="1"/>